<dbReference type="Gene3D" id="3.20.20.80">
    <property type="entry name" value="Glycosidases"/>
    <property type="match status" value="1"/>
</dbReference>
<evidence type="ECO:0000256" key="2">
    <source>
        <dbReference type="SAM" id="SignalP"/>
    </source>
</evidence>
<feature type="chain" id="PRO_5042084521" evidence="2">
    <location>
        <begin position="23"/>
        <end position="220"/>
    </location>
</feature>
<dbReference type="EMBL" id="JARKIB010000057">
    <property type="protein sequence ID" value="KAJ7752880.1"/>
    <property type="molecule type" value="Genomic_DNA"/>
</dbReference>
<keyword evidence="1" id="KW-0472">Membrane</keyword>
<feature type="transmembrane region" description="Helical" evidence="1">
    <location>
        <begin position="71"/>
        <end position="96"/>
    </location>
</feature>
<keyword evidence="4" id="KW-1185">Reference proteome</keyword>
<keyword evidence="1" id="KW-1133">Transmembrane helix</keyword>
<evidence type="ECO:0000313" key="4">
    <source>
        <dbReference type="Proteomes" id="UP001215598"/>
    </source>
</evidence>
<accession>A0AAD7J266</accession>
<organism evidence="3 4">
    <name type="scientific">Mycena metata</name>
    <dbReference type="NCBI Taxonomy" id="1033252"/>
    <lineage>
        <taxon>Eukaryota</taxon>
        <taxon>Fungi</taxon>
        <taxon>Dikarya</taxon>
        <taxon>Basidiomycota</taxon>
        <taxon>Agaricomycotina</taxon>
        <taxon>Agaricomycetes</taxon>
        <taxon>Agaricomycetidae</taxon>
        <taxon>Agaricales</taxon>
        <taxon>Marasmiineae</taxon>
        <taxon>Mycenaceae</taxon>
        <taxon>Mycena</taxon>
    </lineage>
</organism>
<feature type="transmembrane region" description="Helical" evidence="1">
    <location>
        <begin position="103"/>
        <end position="125"/>
    </location>
</feature>
<sequence length="220" mass="23542">MGPSPPFRLLLGLTLFLSLTHATVTVSTPTQVAFIAAPSQVSTTQTPPLDFTPDLFGWSSFAFGRAARPRVLLPVVVVLLVKSVLLELLVLPVMLLRLVVLRVGILLLLALALRRIFVPVLVAAVERSESASCTLPHLPPSPCAPHSPLSLPPLPPNSRPPSPFTTTPFDLAIVPAAPSILGSYLLGLQAGNEPDMYNLHGHRPATYGPYDYGGEISDFF</sequence>
<protein>
    <submittedName>
        <fullName evidence="3">Uncharacterized protein</fullName>
    </submittedName>
</protein>
<gene>
    <name evidence="3" type="ORF">B0H16DRAFT_1723345</name>
</gene>
<dbReference type="AlphaFoldDB" id="A0AAD7J266"/>
<proteinExistence type="predicted"/>
<keyword evidence="2" id="KW-0732">Signal</keyword>
<reference evidence="3" key="1">
    <citation type="submission" date="2023-03" db="EMBL/GenBank/DDBJ databases">
        <title>Massive genome expansion in bonnet fungi (Mycena s.s.) driven by repeated elements and novel gene families across ecological guilds.</title>
        <authorList>
            <consortium name="Lawrence Berkeley National Laboratory"/>
            <person name="Harder C.B."/>
            <person name="Miyauchi S."/>
            <person name="Viragh M."/>
            <person name="Kuo A."/>
            <person name="Thoen E."/>
            <person name="Andreopoulos B."/>
            <person name="Lu D."/>
            <person name="Skrede I."/>
            <person name="Drula E."/>
            <person name="Henrissat B."/>
            <person name="Morin E."/>
            <person name="Kohler A."/>
            <person name="Barry K."/>
            <person name="LaButti K."/>
            <person name="Morin E."/>
            <person name="Salamov A."/>
            <person name="Lipzen A."/>
            <person name="Mereny Z."/>
            <person name="Hegedus B."/>
            <person name="Baldrian P."/>
            <person name="Stursova M."/>
            <person name="Weitz H."/>
            <person name="Taylor A."/>
            <person name="Grigoriev I.V."/>
            <person name="Nagy L.G."/>
            <person name="Martin F."/>
            <person name="Kauserud H."/>
        </authorList>
    </citation>
    <scope>NUCLEOTIDE SEQUENCE</scope>
    <source>
        <strain evidence="3">CBHHK182m</strain>
    </source>
</reference>
<comment type="caution">
    <text evidence="3">The sequence shown here is derived from an EMBL/GenBank/DDBJ whole genome shotgun (WGS) entry which is preliminary data.</text>
</comment>
<evidence type="ECO:0000256" key="1">
    <source>
        <dbReference type="SAM" id="Phobius"/>
    </source>
</evidence>
<dbReference type="Proteomes" id="UP001215598">
    <property type="component" value="Unassembled WGS sequence"/>
</dbReference>
<keyword evidence="1" id="KW-0812">Transmembrane</keyword>
<name>A0AAD7J266_9AGAR</name>
<feature type="signal peptide" evidence="2">
    <location>
        <begin position="1"/>
        <end position="22"/>
    </location>
</feature>
<evidence type="ECO:0000313" key="3">
    <source>
        <dbReference type="EMBL" id="KAJ7752880.1"/>
    </source>
</evidence>